<sequence>MDPIAGEDVDSMGDLDGPADVDLMRRDVEELVRFDRRTAGAGERASARYLGERLGGLGVKDIANPTFRSQSSWAPAHLVHLALGAGLAALPHPVARWFGATVAGSYELEVSGRLQWARRLLPARRGVSVWARIPAAGRSRRTLVLCAHHDAAHMGAVWHPYAVAASRRLAATTGHAVPSHAIPLTALAAAAIPSRRIRIAAGAALALSATLMVQSMRSRTAPGANDNASGVAAVLELARQFVSSPLPETTVLVVFPGGEEAGNTGIKDWLHQYRRQLDPEHTLVINLDSVGSRGPVVVSAREALTNTLSADAVERAHRAAAELDLDLEQVSFPNATDAAIMTHTGLPAVSLLSVEDGWVSHLHRPSDTLDNVDWTTVSDAVRLAGQIARTWVRDAQDVVAA</sequence>
<dbReference type="Gene3D" id="3.40.630.10">
    <property type="entry name" value="Zn peptidases"/>
    <property type="match status" value="1"/>
</dbReference>
<keyword evidence="3" id="KW-1185">Reference proteome</keyword>
<feature type="domain" description="Peptidase M28" evidence="1">
    <location>
        <begin position="220"/>
        <end position="384"/>
    </location>
</feature>
<dbReference type="Proteomes" id="UP000694460">
    <property type="component" value="Unassembled WGS sequence"/>
</dbReference>
<dbReference type="InterPro" id="IPR007484">
    <property type="entry name" value="Peptidase_M28"/>
</dbReference>
<dbReference type="RefSeq" id="WP_209918978.1">
    <property type="nucleotide sequence ID" value="NZ_JAGIOP010000002.1"/>
</dbReference>
<evidence type="ECO:0000313" key="2">
    <source>
        <dbReference type="EMBL" id="MBP2453914.1"/>
    </source>
</evidence>
<proteinExistence type="predicted"/>
<protein>
    <recommendedName>
        <fullName evidence="1">Peptidase M28 domain-containing protein</fullName>
    </recommendedName>
</protein>
<reference evidence="2 3" key="1">
    <citation type="submission" date="2021-03" db="EMBL/GenBank/DDBJ databases">
        <title>Sequencing the genomes of 1000 actinobacteria strains.</title>
        <authorList>
            <person name="Klenk H.-P."/>
        </authorList>
    </citation>
    <scope>NUCLEOTIDE SEQUENCE [LARGE SCALE GENOMIC DNA]</scope>
    <source>
        <strain evidence="2 3">DSM 46713</strain>
    </source>
</reference>
<dbReference type="PANTHER" id="PTHR12147:SF26">
    <property type="entry name" value="PEPTIDASE M28 DOMAIN-CONTAINING PROTEIN"/>
    <property type="match status" value="1"/>
</dbReference>
<dbReference type="Pfam" id="PF04389">
    <property type="entry name" value="Peptidase_M28"/>
    <property type="match status" value="1"/>
</dbReference>
<accession>A0ABS4ZWP9</accession>
<dbReference type="InterPro" id="IPR045175">
    <property type="entry name" value="M28_fam"/>
</dbReference>
<name>A0ABS4ZWP9_9MYCO</name>
<comment type="caution">
    <text evidence="2">The sequence shown here is derived from an EMBL/GenBank/DDBJ whole genome shotgun (WGS) entry which is preliminary data.</text>
</comment>
<organism evidence="2 3">
    <name type="scientific">Mycolicibacterium lutetiense</name>
    <dbReference type="NCBI Taxonomy" id="1641992"/>
    <lineage>
        <taxon>Bacteria</taxon>
        <taxon>Bacillati</taxon>
        <taxon>Actinomycetota</taxon>
        <taxon>Actinomycetes</taxon>
        <taxon>Mycobacteriales</taxon>
        <taxon>Mycobacteriaceae</taxon>
        <taxon>Mycolicibacterium</taxon>
    </lineage>
</organism>
<gene>
    <name evidence="2" type="ORF">JOF57_003827</name>
</gene>
<dbReference type="PANTHER" id="PTHR12147">
    <property type="entry name" value="METALLOPEPTIDASE M28 FAMILY MEMBER"/>
    <property type="match status" value="1"/>
</dbReference>
<dbReference type="SUPFAM" id="SSF53187">
    <property type="entry name" value="Zn-dependent exopeptidases"/>
    <property type="match status" value="1"/>
</dbReference>
<evidence type="ECO:0000259" key="1">
    <source>
        <dbReference type="Pfam" id="PF04389"/>
    </source>
</evidence>
<dbReference type="EMBL" id="JAGIOP010000002">
    <property type="protein sequence ID" value="MBP2453914.1"/>
    <property type="molecule type" value="Genomic_DNA"/>
</dbReference>
<evidence type="ECO:0000313" key="3">
    <source>
        <dbReference type="Proteomes" id="UP000694460"/>
    </source>
</evidence>